<comment type="caution">
    <text evidence="6">The sequence shown here is derived from an EMBL/GenBank/DDBJ whole genome shotgun (WGS) entry which is preliminary data.</text>
</comment>
<evidence type="ECO:0000313" key="7">
    <source>
        <dbReference type="Proteomes" id="UP000316495"/>
    </source>
</evidence>
<feature type="domain" description="DNA methylase N-4/N-6" evidence="5">
    <location>
        <begin position="101"/>
        <end position="420"/>
    </location>
</feature>
<gene>
    <name evidence="6" type="ORF">Athens101428_206</name>
</gene>
<dbReference type="GO" id="GO:0008170">
    <property type="term" value="F:N-methyltransferase activity"/>
    <property type="evidence" value="ECO:0007669"/>
    <property type="project" value="InterPro"/>
</dbReference>
<dbReference type="AlphaFoldDB" id="A0A554LP87"/>
<dbReference type="InterPro" id="IPR002941">
    <property type="entry name" value="DNA_methylase_N4/N6"/>
</dbReference>
<dbReference type="Proteomes" id="UP000316495">
    <property type="component" value="Unassembled WGS sequence"/>
</dbReference>
<dbReference type="PROSITE" id="PS00092">
    <property type="entry name" value="N6_MTASE"/>
    <property type="match status" value="1"/>
</dbReference>
<evidence type="ECO:0000256" key="2">
    <source>
        <dbReference type="ARBA" id="ARBA00022603"/>
    </source>
</evidence>
<dbReference type="PIRSF" id="PIRSF015855">
    <property type="entry name" value="TypeIII_Mtase_mKpnI"/>
    <property type="match status" value="1"/>
</dbReference>
<dbReference type="GO" id="GO:0003677">
    <property type="term" value="F:DNA binding"/>
    <property type="evidence" value="ECO:0007669"/>
    <property type="project" value="InterPro"/>
</dbReference>
<evidence type="ECO:0000256" key="4">
    <source>
        <dbReference type="ARBA" id="ARBA00022691"/>
    </source>
</evidence>
<evidence type="ECO:0000256" key="1">
    <source>
        <dbReference type="ARBA" id="ARBA00006594"/>
    </source>
</evidence>
<dbReference type="Gene3D" id="3.40.50.150">
    <property type="entry name" value="Vaccinia Virus protein VP39"/>
    <property type="match status" value="1"/>
</dbReference>
<dbReference type="PRINTS" id="PR00506">
    <property type="entry name" value="D21N6MTFRASE"/>
</dbReference>
<dbReference type="SUPFAM" id="SSF53335">
    <property type="entry name" value="S-adenosyl-L-methionine-dependent methyltransferases"/>
    <property type="match status" value="1"/>
</dbReference>
<dbReference type="EMBL" id="VMGN01000008">
    <property type="protein sequence ID" value="TSC94691.1"/>
    <property type="molecule type" value="Genomic_DNA"/>
</dbReference>
<keyword evidence="3 6" id="KW-0808">Transferase</keyword>
<proteinExistence type="inferred from homology"/>
<keyword evidence="4" id="KW-0949">S-adenosyl-L-methionine</keyword>
<dbReference type="InterPro" id="IPR029063">
    <property type="entry name" value="SAM-dependent_MTases_sf"/>
</dbReference>
<accession>A0A554LP87</accession>
<name>A0A554LP87_9BACT</name>
<reference evidence="6 7" key="1">
    <citation type="submission" date="2017-07" db="EMBL/GenBank/DDBJ databases">
        <title>Mechanisms for carbon and nitrogen cycling indicate functional differentiation within the Candidate Phyla Radiation.</title>
        <authorList>
            <person name="Danczak R.E."/>
            <person name="Johnston M.D."/>
            <person name="Kenah C."/>
            <person name="Slattery M."/>
            <person name="Wrighton K.C."/>
            <person name="Wilkins M.J."/>
        </authorList>
    </citation>
    <scope>NUCLEOTIDE SEQUENCE [LARGE SCALE GENOMIC DNA]</scope>
    <source>
        <strain evidence="6">Athens1014_28</strain>
    </source>
</reference>
<evidence type="ECO:0000259" key="5">
    <source>
        <dbReference type="Pfam" id="PF01555"/>
    </source>
</evidence>
<dbReference type="Pfam" id="PF01555">
    <property type="entry name" value="N6_N4_Mtase"/>
    <property type="match status" value="1"/>
</dbReference>
<organism evidence="6 7">
    <name type="scientific">Candidatus Berkelbacteria bacterium Athens1014_28</name>
    <dbReference type="NCBI Taxonomy" id="2017145"/>
    <lineage>
        <taxon>Bacteria</taxon>
        <taxon>Candidatus Berkelbacteria</taxon>
    </lineage>
</organism>
<dbReference type="GO" id="GO:0032259">
    <property type="term" value="P:methylation"/>
    <property type="evidence" value="ECO:0007669"/>
    <property type="project" value="UniProtKB-KW"/>
</dbReference>
<dbReference type="InterPro" id="IPR002052">
    <property type="entry name" value="DNA_methylase_N6_adenine_CS"/>
</dbReference>
<protein>
    <submittedName>
        <fullName evidence="6">Methyltransferase</fullName>
    </submittedName>
</protein>
<dbReference type="InterPro" id="IPR002295">
    <property type="entry name" value="N4/N6-MTase_EcoPI_Mod-like"/>
</dbReference>
<keyword evidence="2 6" id="KW-0489">Methyltransferase</keyword>
<evidence type="ECO:0000256" key="3">
    <source>
        <dbReference type="ARBA" id="ARBA00022679"/>
    </source>
</evidence>
<sequence>MVNNNDKYKNYSREELIDELETLKKKKYGLVWDKKNSQEILDAFVNWENVPEKFTPKQFPVLKEIKNKEIETDKTKPVNLLIEGDNYHSLAVLNFTHQNKIDVIYIDPPYNTGNNDFRYNDKFIDREDSFRHSKWLSFMEKRLGLAQKLLKNTGVIFISIDDNEQAQLKLLCDEIFDEENFVANLIWRKKRGGGRGNSLIIPQTEYILVYAKNISKLEPFTKKLSEHKFDAFKYEDKCGKYKREGLDHHSPQGAYERKTLQYDLIIDNKAIYCPTGQWLWSKDRVRKELEDVIDEIKGENIYRNLDITKDNKNRWRASKKVRLNIGEEVRQETLLSFIDDPKITTNSSAQEIINFFREAVFNYSKPAELIKYILKPCCSNNSVVLDFMAGSGTMAQAVLELNKEDGGKRKFILCTNDEEINNNGDKIKHKICTDVCYPRIEKVINGYKNSKGEKVAGLGGNLKYFKTDFVGSDSTDKNKRDLVNKSADMICVKEDIFDLLAGKEFDYRIYQKDKKFLGIVFDLDAIADFKKEAEKFKGNFVVYCFSYSEFPPEKEFGKMKNKYVLKPIPAVILKVYSEIFKDKKSKK</sequence>
<evidence type="ECO:0000313" key="6">
    <source>
        <dbReference type="EMBL" id="TSC94691.1"/>
    </source>
</evidence>
<comment type="similarity">
    <text evidence="1">Belongs to the N(4)/N(6)-methyltransferase family.</text>
</comment>